<dbReference type="Pfam" id="PF06114">
    <property type="entry name" value="Peptidase_M78"/>
    <property type="match status" value="1"/>
</dbReference>
<organism evidence="3 4">
    <name type="scientific">Lentzea atacamensis</name>
    <dbReference type="NCBI Taxonomy" id="531938"/>
    <lineage>
        <taxon>Bacteria</taxon>
        <taxon>Bacillati</taxon>
        <taxon>Actinomycetota</taxon>
        <taxon>Actinomycetes</taxon>
        <taxon>Pseudonocardiales</taxon>
        <taxon>Pseudonocardiaceae</taxon>
        <taxon>Lentzea</taxon>
    </lineage>
</organism>
<dbReference type="Proteomes" id="UP000248714">
    <property type="component" value="Unassembled WGS sequence"/>
</dbReference>
<evidence type="ECO:0000256" key="1">
    <source>
        <dbReference type="SAM" id="MobiDB-lite"/>
    </source>
</evidence>
<evidence type="ECO:0000313" key="4">
    <source>
        <dbReference type="Proteomes" id="UP000248714"/>
    </source>
</evidence>
<sequence length="377" mass="40577">MSDSPALTADKPTAPAPARRRSRKRESSAARDEVVEAMKARLDAAIAALGNEEKWIETLDLVAQFGARYSLGNQLLILLACQARGFAPTFVQSFSAWKAQATHDPAVCKGAKLKYCGCDLNVPQRPAGSDPDAAFGIPIWRPRKRKLTKEECDKHEADTGKKIARDAHGRSLNQVLVGFKPAYVFDASQLKRPQDAEIPAPLAVRRRIKVHGARPELLTGDDTTGALADVIALIEASGMAFKYVDPATLGGANGRTDGRTVWVRNDVSDAQKVKTAVHELAHKLCGHVDPDYGYARHRGKAETQAESVAYIVCGALGLDTGKYSAPYVNSWAEGDVQVIQAAAETVLRVSKQILAALDPAELSDAEDELADEFPAAA</sequence>
<dbReference type="EMBL" id="QLTT01000014">
    <property type="protein sequence ID" value="RAS59487.1"/>
    <property type="molecule type" value="Genomic_DNA"/>
</dbReference>
<feature type="domain" description="IrrE N-terminal-like" evidence="2">
    <location>
        <begin position="258"/>
        <end position="310"/>
    </location>
</feature>
<accession>A0ABX9DWF3</accession>
<dbReference type="RefSeq" id="WP_170166779.1">
    <property type="nucleotide sequence ID" value="NZ_QLTT01000014.1"/>
</dbReference>
<name>A0ABX9DWF3_9PSEU</name>
<feature type="compositionally biased region" description="Low complexity" evidence="1">
    <location>
        <begin position="8"/>
        <end position="17"/>
    </location>
</feature>
<feature type="region of interest" description="Disordered" evidence="1">
    <location>
        <begin position="1"/>
        <end position="32"/>
    </location>
</feature>
<dbReference type="InterPro" id="IPR010359">
    <property type="entry name" value="IrrE_HExxH"/>
</dbReference>
<keyword evidence="4" id="KW-1185">Reference proteome</keyword>
<gene>
    <name evidence="3" type="ORF">C8D87_11499</name>
</gene>
<proteinExistence type="predicted"/>
<protein>
    <submittedName>
        <fullName evidence="3">Uncharacterized protein DUF955</fullName>
    </submittedName>
</protein>
<reference evidence="3 4" key="1">
    <citation type="submission" date="2018-06" db="EMBL/GenBank/DDBJ databases">
        <title>Genomic Encyclopedia of Type Strains, Phase IV (KMG-IV): sequencing the most valuable type-strain genomes for metagenomic binning, comparative biology and taxonomic classification.</title>
        <authorList>
            <person name="Goeker M."/>
        </authorList>
    </citation>
    <scope>NUCLEOTIDE SEQUENCE [LARGE SCALE GENOMIC DNA]</scope>
    <source>
        <strain evidence="3 4">DSM 45479</strain>
    </source>
</reference>
<evidence type="ECO:0000313" key="3">
    <source>
        <dbReference type="EMBL" id="RAS59487.1"/>
    </source>
</evidence>
<evidence type="ECO:0000259" key="2">
    <source>
        <dbReference type="Pfam" id="PF06114"/>
    </source>
</evidence>
<comment type="caution">
    <text evidence="3">The sequence shown here is derived from an EMBL/GenBank/DDBJ whole genome shotgun (WGS) entry which is preliminary data.</text>
</comment>